<reference evidence="1 2" key="1">
    <citation type="submission" date="2023-01" db="EMBL/GenBank/DDBJ databases">
        <title>Analysis of 21 Apiospora genomes using comparative genomics revels a genus with tremendous synthesis potential of carbohydrate active enzymes and secondary metabolites.</title>
        <authorList>
            <person name="Sorensen T."/>
        </authorList>
    </citation>
    <scope>NUCLEOTIDE SEQUENCE [LARGE SCALE GENOMIC DNA]</scope>
    <source>
        <strain evidence="1 2">CBS 24483</strain>
    </source>
</reference>
<dbReference type="Proteomes" id="UP001391051">
    <property type="component" value="Unassembled WGS sequence"/>
</dbReference>
<name>A0ABR1QS53_9PEZI</name>
<dbReference type="RefSeq" id="XP_066704888.1">
    <property type="nucleotide sequence ID" value="XM_066839824.1"/>
</dbReference>
<evidence type="ECO:0000313" key="1">
    <source>
        <dbReference type="EMBL" id="KAK7962777.1"/>
    </source>
</evidence>
<sequence length="87" mass="10009">MCQIRLFRCAQHEQKIHALQIYKCEGCPKPPLPPPVQGFSRNSTEYIFFNELHLTQDPGCEGFQFPFPVEELGICVILPSTRTSREN</sequence>
<gene>
    <name evidence="1" type="ORF">PG986_003602</name>
</gene>
<dbReference type="EMBL" id="JAQQWE010000002">
    <property type="protein sequence ID" value="KAK7962777.1"/>
    <property type="molecule type" value="Genomic_DNA"/>
</dbReference>
<protein>
    <submittedName>
        <fullName evidence="1">Uncharacterized protein</fullName>
    </submittedName>
</protein>
<comment type="caution">
    <text evidence="1">The sequence shown here is derived from an EMBL/GenBank/DDBJ whole genome shotgun (WGS) entry which is preliminary data.</text>
</comment>
<keyword evidence="2" id="KW-1185">Reference proteome</keyword>
<accession>A0ABR1QS53</accession>
<dbReference type="GeneID" id="92072886"/>
<proteinExistence type="predicted"/>
<organism evidence="1 2">
    <name type="scientific">Apiospora aurea</name>
    <dbReference type="NCBI Taxonomy" id="335848"/>
    <lineage>
        <taxon>Eukaryota</taxon>
        <taxon>Fungi</taxon>
        <taxon>Dikarya</taxon>
        <taxon>Ascomycota</taxon>
        <taxon>Pezizomycotina</taxon>
        <taxon>Sordariomycetes</taxon>
        <taxon>Xylariomycetidae</taxon>
        <taxon>Amphisphaeriales</taxon>
        <taxon>Apiosporaceae</taxon>
        <taxon>Apiospora</taxon>
    </lineage>
</organism>
<evidence type="ECO:0000313" key="2">
    <source>
        <dbReference type="Proteomes" id="UP001391051"/>
    </source>
</evidence>